<reference evidence="1" key="1">
    <citation type="submission" date="2020-05" db="EMBL/GenBank/DDBJ databases">
        <authorList>
            <person name="Rincon C."/>
            <person name="Sanders R I."/>
            <person name="Robbins C."/>
            <person name="Chaturvedi A."/>
        </authorList>
    </citation>
    <scope>NUCLEOTIDE SEQUENCE</scope>
    <source>
        <strain evidence="1">CHB12</strain>
    </source>
</reference>
<evidence type="ECO:0000313" key="1">
    <source>
        <dbReference type="EMBL" id="CAB5318008.1"/>
    </source>
</evidence>
<dbReference type="EMBL" id="CAGKOT010000002">
    <property type="protein sequence ID" value="CAB5318008.1"/>
    <property type="molecule type" value="Genomic_DNA"/>
</dbReference>
<name>A0A916DY38_9GLOM</name>
<gene>
    <name evidence="1" type="ORF">CHRIB12_LOCUS2048</name>
</gene>
<proteinExistence type="predicted"/>
<dbReference type="OrthoDB" id="10339946at2759"/>
<sequence length="80" mass="8697">MAVTIKVIVMMEMVVHDRAMINGGSDGGYGQGNSYDGNGSSCTGSNIPWLFYVESSSVFVKIRNSVGITTKIMRKLMDQD</sequence>
<dbReference type="AlphaFoldDB" id="A0A916DY38"/>
<accession>A0A916DY38</accession>
<organism evidence="1 2">
    <name type="scientific">Rhizophagus irregularis</name>
    <dbReference type="NCBI Taxonomy" id="588596"/>
    <lineage>
        <taxon>Eukaryota</taxon>
        <taxon>Fungi</taxon>
        <taxon>Fungi incertae sedis</taxon>
        <taxon>Mucoromycota</taxon>
        <taxon>Glomeromycotina</taxon>
        <taxon>Glomeromycetes</taxon>
        <taxon>Glomerales</taxon>
        <taxon>Glomeraceae</taxon>
        <taxon>Rhizophagus</taxon>
    </lineage>
</organism>
<evidence type="ECO:0000313" key="2">
    <source>
        <dbReference type="Proteomes" id="UP000684084"/>
    </source>
</evidence>
<protein>
    <submittedName>
        <fullName evidence="1">Uncharacterized protein</fullName>
    </submittedName>
</protein>
<dbReference type="Proteomes" id="UP000684084">
    <property type="component" value="Unassembled WGS sequence"/>
</dbReference>
<comment type="caution">
    <text evidence="1">The sequence shown here is derived from an EMBL/GenBank/DDBJ whole genome shotgun (WGS) entry which is preliminary data.</text>
</comment>